<evidence type="ECO:0000259" key="10">
    <source>
        <dbReference type="Pfam" id="PF16212"/>
    </source>
</evidence>
<feature type="compositionally biased region" description="Basic residues" evidence="7">
    <location>
        <begin position="1643"/>
        <end position="1661"/>
    </location>
</feature>
<feature type="region of interest" description="Disordered" evidence="7">
    <location>
        <begin position="1545"/>
        <end position="1670"/>
    </location>
</feature>
<dbReference type="InterPro" id="IPR023299">
    <property type="entry name" value="ATPase_P-typ_cyto_dom_N"/>
</dbReference>
<feature type="domain" description="P-type ATPase C-terminal" evidence="10">
    <location>
        <begin position="1369"/>
        <end position="1460"/>
    </location>
</feature>
<feature type="compositionally biased region" description="Basic residues" evidence="7">
    <location>
        <begin position="1977"/>
        <end position="1987"/>
    </location>
</feature>
<evidence type="ECO:0000256" key="3">
    <source>
        <dbReference type="ARBA" id="ARBA00022723"/>
    </source>
</evidence>
<dbReference type="InterPro" id="IPR036412">
    <property type="entry name" value="HAD-like_sf"/>
</dbReference>
<feature type="transmembrane region" description="Helical" evidence="8">
    <location>
        <begin position="1437"/>
        <end position="1459"/>
    </location>
</feature>
<feature type="compositionally biased region" description="Basic and acidic residues" evidence="7">
    <location>
        <begin position="1070"/>
        <end position="1084"/>
    </location>
</feature>
<dbReference type="SUPFAM" id="SSF81660">
    <property type="entry name" value="Metal cation-transporting ATPase, ATP-binding domain N"/>
    <property type="match status" value="1"/>
</dbReference>
<feature type="transmembrane region" description="Helical" evidence="8">
    <location>
        <begin position="1219"/>
        <end position="1240"/>
    </location>
</feature>
<feature type="transmembrane region" description="Helical" evidence="8">
    <location>
        <begin position="1309"/>
        <end position="1328"/>
    </location>
</feature>
<feature type="transmembrane region" description="Helical" evidence="8">
    <location>
        <begin position="295"/>
        <end position="318"/>
    </location>
</feature>
<feature type="transmembrane region" description="Helical" evidence="8">
    <location>
        <begin position="1390"/>
        <end position="1414"/>
    </location>
</feature>
<feature type="domain" description="P-type ATPase C-terminal" evidence="10">
    <location>
        <begin position="1188"/>
        <end position="1349"/>
    </location>
</feature>
<keyword evidence="2 8" id="KW-0812">Transmembrane</keyword>
<feature type="transmembrane region" description="Helical" evidence="8">
    <location>
        <begin position="1252"/>
        <end position="1272"/>
    </location>
</feature>
<protein>
    <recommendedName>
        <fullName evidence="13">P-type phospholipid transporter</fullName>
    </recommendedName>
</protein>
<evidence type="ECO:0000259" key="9">
    <source>
        <dbReference type="Pfam" id="PF16209"/>
    </source>
</evidence>
<feature type="compositionally biased region" description="Low complexity" evidence="7">
    <location>
        <begin position="1001"/>
        <end position="1026"/>
    </location>
</feature>
<feature type="compositionally biased region" description="Low complexity" evidence="7">
    <location>
        <begin position="982"/>
        <end position="994"/>
    </location>
</feature>
<keyword evidence="6 8" id="KW-0472">Membrane</keyword>
<evidence type="ECO:0000256" key="4">
    <source>
        <dbReference type="ARBA" id="ARBA00022842"/>
    </source>
</evidence>
<evidence type="ECO:0000256" key="5">
    <source>
        <dbReference type="ARBA" id="ARBA00022989"/>
    </source>
</evidence>
<evidence type="ECO:0000256" key="7">
    <source>
        <dbReference type="SAM" id="MobiDB-lite"/>
    </source>
</evidence>
<feature type="compositionally biased region" description="Polar residues" evidence="7">
    <location>
        <begin position="1566"/>
        <end position="1588"/>
    </location>
</feature>
<dbReference type="PANTHER" id="PTHR24092">
    <property type="entry name" value="PROBABLE PHOSPHOLIPID-TRANSPORTING ATPASE"/>
    <property type="match status" value="1"/>
</dbReference>
<dbReference type="SUPFAM" id="SSF81665">
    <property type="entry name" value="Calcium ATPase, transmembrane domain M"/>
    <property type="match status" value="1"/>
</dbReference>
<evidence type="ECO:0000313" key="11">
    <source>
        <dbReference type="EMBL" id="KAL3122574.1"/>
    </source>
</evidence>
<feature type="domain" description="P-type ATPase N-terminal" evidence="9">
    <location>
        <begin position="35"/>
        <end position="100"/>
    </location>
</feature>
<dbReference type="EMBL" id="JBICBT010000133">
    <property type="protein sequence ID" value="KAL3122574.1"/>
    <property type="molecule type" value="Genomic_DNA"/>
</dbReference>
<dbReference type="GO" id="GO:0016020">
    <property type="term" value="C:membrane"/>
    <property type="evidence" value="ECO:0007669"/>
    <property type="project" value="UniProtKB-SubCell"/>
</dbReference>
<feature type="transmembrane region" description="Helical" evidence="8">
    <location>
        <begin position="1359"/>
        <end position="1383"/>
    </location>
</feature>
<dbReference type="Pfam" id="PF16212">
    <property type="entry name" value="PhoLip_ATPase_C"/>
    <property type="match status" value="2"/>
</dbReference>
<dbReference type="Proteomes" id="UP001620626">
    <property type="component" value="Unassembled WGS sequence"/>
</dbReference>
<keyword evidence="12" id="KW-1185">Reference proteome</keyword>
<proteinExistence type="predicted"/>
<dbReference type="InterPro" id="IPR001757">
    <property type="entry name" value="P_typ_ATPase"/>
</dbReference>
<feature type="region of interest" description="Disordered" evidence="7">
    <location>
        <begin position="1943"/>
        <end position="2003"/>
    </location>
</feature>
<feature type="compositionally biased region" description="Basic and acidic residues" evidence="7">
    <location>
        <begin position="933"/>
        <end position="961"/>
    </location>
</feature>
<dbReference type="InterPro" id="IPR023298">
    <property type="entry name" value="ATPase_P-typ_TM_dom_sf"/>
</dbReference>
<feature type="compositionally biased region" description="Basic and acidic residues" evidence="7">
    <location>
        <begin position="1988"/>
        <end position="2003"/>
    </location>
</feature>
<keyword evidence="5 8" id="KW-1133">Transmembrane helix</keyword>
<dbReference type="Pfam" id="PF13246">
    <property type="entry name" value="Cation_ATPase"/>
    <property type="match status" value="1"/>
</dbReference>
<dbReference type="Gene3D" id="3.40.50.1000">
    <property type="entry name" value="HAD superfamily/HAD-like"/>
    <property type="match status" value="2"/>
</dbReference>
<feature type="compositionally biased region" description="Polar residues" evidence="7">
    <location>
        <begin position="1599"/>
        <end position="1611"/>
    </location>
</feature>
<keyword evidence="3" id="KW-0479">Metal-binding</keyword>
<keyword evidence="4" id="KW-0460">Magnesium</keyword>
<gene>
    <name evidence="11" type="ORF">niasHT_003110</name>
</gene>
<dbReference type="SUPFAM" id="SSF81653">
    <property type="entry name" value="Calcium ATPase, transduction domain A"/>
    <property type="match status" value="1"/>
</dbReference>
<accession>A0ABD2M834</accession>
<feature type="region of interest" description="Disordered" evidence="7">
    <location>
        <begin position="1814"/>
        <end position="1848"/>
    </location>
</feature>
<dbReference type="NCBIfam" id="TIGR01494">
    <property type="entry name" value="ATPase_P-type"/>
    <property type="match status" value="1"/>
</dbReference>
<evidence type="ECO:0008006" key="13">
    <source>
        <dbReference type="Google" id="ProtNLM"/>
    </source>
</evidence>
<reference evidence="11 12" key="1">
    <citation type="submission" date="2024-10" db="EMBL/GenBank/DDBJ databases">
        <authorList>
            <person name="Kim D."/>
        </authorList>
    </citation>
    <scope>NUCLEOTIDE SEQUENCE [LARGE SCALE GENOMIC DNA]</scope>
    <source>
        <strain evidence="11">BH-2024</strain>
    </source>
</reference>
<dbReference type="InterPro" id="IPR032631">
    <property type="entry name" value="P-type_ATPase_N"/>
</dbReference>
<dbReference type="SUPFAM" id="SSF56784">
    <property type="entry name" value="HAD-like"/>
    <property type="match status" value="1"/>
</dbReference>
<organism evidence="11 12">
    <name type="scientific">Heterodera trifolii</name>
    <dbReference type="NCBI Taxonomy" id="157864"/>
    <lineage>
        <taxon>Eukaryota</taxon>
        <taxon>Metazoa</taxon>
        <taxon>Ecdysozoa</taxon>
        <taxon>Nematoda</taxon>
        <taxon>Chromadorea</taxon>
        <taxon>Rhabditida</taxon>
        <taxon>Tylenchina</taxon>
        <taxon>Tylenchomorpha</taxon>
        <taxon>Tylenchoidea</taxon>
        <taxon>Heteroderidae</taxon>
        <taxon>Heteroderinae</taxon>
        <taxon>Heterodera</taxon>
    </lineage>
</organism>
<evidence type="ECO:0000256" key="6">
    <source>
        <dbReference type="ARBA" id="ARBA00023136"/>
    </source>
</evidence>
<comment type="caution">
    <text evidence="11">The sequence shown here is derived from an EMBL/GenBank/DDBJ whole genome shotgun (WGS) entry which is preliminary data.</text>
</comment>
<comment type="subcellular location">
    <subcellularLocation>
        <location evidence="1">Membrane</location>
        <topology evidence="1">Multi-pass membrane protein</topology>
    </subcellularLocation>
</comment>
<name>A0ABD2M834_9BILA</name>
<dbReference type="InterPro" id="IPR032630">
    <property type="entry name" value="P_typ_ATPase_c"/>
</dbReference>
<feature type="compositionally biased region" description="Basic and acidic residues" evidence="7">
    <location>
        <begin position="900"/>
        <end position="925"/>
    </location>
</feature>
<evidence type="ECO:0000256" key="8">
    <source>
        <dbReference type="SAM" id="Phobius"/>
    </source>
</evidence>
<dbReference type="InterPro" id="IPR008250">
    <property type="entry name" value="ATPase_P-typ_transduc_dom_A_sf"/>
</dbReference>
<dbReference type="InterPro" id="IPR023214">
    <property type="entry name" value="HAD_sf"/>
</dbReference>
<feature type="compositionally biased region" description="Low complexity" evidence="7">
    <location>
        <begin position="1953"/>
        <end position="1962"/>
    </location>
</feature>
<evidence type="ECO:0000256" key="1">
    <source>
        <dbReference type="ARBA" id="ARBA00004141"/>
    </source>
</evidence>
<dbReference type="PANTHER" id="PTHR24092:SF190">
    <property type="entry name" value="PHOSPHOLIPID-TRANSPORTING ATPASE"/>
    <property type="match status" value="1"/>
</dbReference>
<dbReference type="FunFam" id="3.40.50.1000:FF:000130">
    <property type="entry name" value="Phospholipid-transporting ATPase"/>
    <property type="match status" value="1"/>
</dbReference>
<feature type="transmembrane region" description="Helical" evidence="8">
    <location>
        <begin position="372"/>
        <end position="399"/>
    </location>
</feature>
<feature type="compositionally biased region" description="Polar residues" evidence="7">
    <location>
        <begin position="1047"/>
        <end position="1067"/>
    </location>
</feature>
<dbReference type="GO" id="GO:0046872">
    <property type="term" value="F:metal ion binding"/>
    <property type="evidence" value="ECO:0007669"/>
    <property type="project" value="UniProtKB-KW"/>
</dbReference>
<evidence type="ECO:0000313" key="12">
    <source>
        <dbReference type="Proteomes" id="UP001620626"/>
    </source>
</evidence>
<evidence type="ECO:0000256" key="2">
    <source>
        <dbReference type="ARBA" id="ARBA00022692"/>
    </source>
</evidence>
<feature type="transmembrane region" description="Helical" evidence="8">
    <location>
        <begin position="75"/>
        <end position="93"/>
    </location>
</feature>
<feature type="compositionally biased region" description="Basic residues" evidence="7">
    <location>
        <begin position="1545"/>
        <end position="1559"/>
    </location>
</feature>
<sequence length="2003" mass="225692">MFAKLFNNCLFGGDQQPSSSSNSADGGGGEKQRVVRANDRAYNAPFKYATNFIKTSKYSLLTFLPRNLYQQFTRIANFYFLVLLCLQFFPQIASVPWMYTLVPLSCVLACSAVKDAFDDLQRHRSDRQVNSRISYVVRNSRLESEKWMDVRVGDIVRMENGHFIAADLLLLSTSESHGLCYIETAELDGETNLKTRVALAETVPLNDRLRDISEFDGEIICEPPNNRLDHFEGRLEWRGSAIPLDNRNMLLRGCRLRNTRWCYGMVVFAGKDTKLMQNSGHAPTKRTSLDRFLNLLILGIVLFLLAMCLICTMMSGLWEHVTGRHFRVFLPWDEFVVSTKQVLSMPTSFNGISLPASDDEETDQNSVGPSKALIIAALQFFSYMILLNTVVPISLYISVEMIRLAHSKFINNDIKMYDDKTDTPARARTSTLNEELGQCSINGRSYGDVMTERGEIVPIDEEKETPPALDFSDNHWHEPHFRFYDRTLVEDTRRGVEEVQINILRKPGKVLEYQAQSPDEAALTSAARNFGFVFKSRTPKSITIEVNGAEEVYEVLHILDFDNVRKRMSVLVRNATRTVLYCKGADTMILDRLSARGTSELLRSATHQHLDKFATDGLRTLCTAYKPVDAEYCSKWVDRLRNAQLDSQRKDELVEALYEEMEQDMLLLGATAIEDKLQDGVPQTIATLAAANIKIWVLTGDKTETAINIGYSCRLLTEEMREVFIIDGKEEKEVEVQLKDTRRRICSAKQTQQIHRMCNQNERNNFYYSQNLALCQITKSKINEKRIDGEKTDGIGDENAVERYIAGQIAALEMAELLDGKGRGQWRGGIWPTDGRQRMAQYMKNNSEEKLEKGHKRCRSAFDEQIRRNRWSINRNIHRTKMGQIVEGKAAVKSQVGTVPREERHKSGAEATKSQERHKSGEEATKSQVGTVPREERHKSRAEATKSQERHKSSGDGETTKQRPSVGVSSFYPSPSTPLAPSPSLLESPHSANSPSPPPSNGVMPSVLPISNGATTPTTAFANGTTEGPTKAKNASVHSPRFVSVESPRSTATNGGQMDSSRSRQVTASEAEKGTEEKEKRKSGGSEAAEDEENGGREGEYALVINGEALAHALKRKYEKTLLEIGANCSSVICCRVTPLQKAQVVDLVKRNVKAVTLAIGDGANDVSMIRTAHIGVGISGQEGMQAVLSSDFSIGQFRFLERLLLVHGRWSYLRMCKFLRYFFYKNFAYTLPHFWYSFFCGFSAQTVYDPVLISMYNLCFTALPVLAMAIFDQDVDEEYSTRFPRLYIPGQFNLFFNMRIFIHSIIHGMFSSLVLFFVPFGVLFRAVSENGRGLYDYSLFAFTAYTALSKYVSPYSLIIFPILISLPQFPFSVLVVTGQIVFDTAYWTWINWLVVGGSLAFYVLTVFVCYQVPFSQLVTGTYNFGVAARAVRIPEFWLSLLLICVILLVPVIANRFFWFDTHPSYSDRLRVRHRFCMEPSDKAPTAEAIKQTAPITKTGLAKRSLRSGYAFSHCTGFGELIAKGTLFKNIEHLRIPSFQLALHHNSHSNHRSRRHSLSRVHPALSSANSSTGRSSDQQILNPIVLNSDNDDGEGAAVSSMTHFSPTSSNMTTTTTLGGGNAKTQQKTRPILPPPPAVPNSYRLHHAQHHSHQSRHHKHHQPTSTRRSTIESLVIEQPPQADDEKDDGMTPMITQIAVKEEDEEGDEVIRATEQQQRVGSSNYQQGTKPTELIRGSDQYGKQTEMMRESDQYGKQTELIRGSDQYGKQTEMIRGSDQYGKQTEMIRGSDQYGKQTEMIRGSDQYGKLTELVDPTDQHWSSERVEASDHYGKPTADDRPLSERDNESRRMVTAYSARPIDMARPSSELKHNLVVNAELENEEDQRSEMPIPNTSHSFVVNAELDDDVPSLPSHWLRKADTMPKLFGANELAMISIEQTAAAEHGKTFVSKTRRNSSSSSTTSRNSREMGTVKMDSQRNRQRVFTGKKPRQSERQRESEEETTKV</sequence>
<feature type="region of interest" description="Disordered" evidence="7">
    <location>
        <begin position="888"/>
        <end position="1097"/>
    </location>
</feature>
<dbReference type="Gene3D" id="3.40.1110.10">
    <property type="entry name" value="Calcium-transporting ATPase, cytoplasmic domain N"/>
    <property type="match status" value="1"/>
</dbReference>
<dbReference type="Gene3D" id="2.70.150.10">
    <property type="entry name" value="Calcium-transporting ATPase, cytoplasmic transduction domain A"/>
    <property type="match status" value="1"/>
</dbReference>
<dbReference type="Pfam" id="PF16209">
    <property type="entry name" value="PhoLip_ATPase_N"/>
    <property type="match status" value="1"/>
</dbReference>